<dbReference type="HOGENOM" id="CLU_1271088_0_0_5"/>
<name>I4YNP2_9HYPH</name>
<protein>
    <submittedName>
        <fullName evidence="2">Uncharacterized protein</fullName>
    </submittedName>
</protein>
<sequence>MSKDFSPTKPIDPYANERIKRPPADDRIERSAQEEQPFLNSVRRLDPRDLGLLFARKAHLFAEDQAVYDALLSKVWAALAPRDYIEGIWVLEFVDCIFDGQFYRRVRHSYLTGALRDAVHRFLQLDDHVIARWAAGDKAASAVIEKALKEDSLDWERVQNKVLLDRLDKLEQLDGLIAGTDARRDKSLHKLERRRERGVQPLPPMIEETRSDSTAMV</sequence>
<evidence type="ECO:0000313" key="2">
    <source>
        <dbReference type="EMBL" id="EIM25584.1"/>
    </source>
</evidence>
<gene>
    <name evidence="2" type="ORF">MicloDRAFT_00063110</name>
</gene>
<dbReference type="Proteomes" id="UP000003947">
    <property type="component" value="Unassembled WGS sequence"/>
</dbReference>
<evidence type="ECO:0000256" key="1">
    <source>
        <dbReference type="SAM" id="MobiDB-lite"/>
    </source>
</evidence>
<evidence type="ECO:0000313" key="3">
    <source>
        <dbReference type="Proteomes" id="UP000003947"/>
    </source>
</evidence>
<dbReference type="STRING" id="864069.MicloDRAFT_00063110"/>
<accession>I4YNP2</accession>
<keyword evidence="3" id="KW-1185">Reference proteome</keyword>
<feature type="region of interest" description="Disordered" evidence="1">
    <location>
        <begin position="194"/>
        <end position="217"/>
    </location>
</feature>
<feature type="region of interest" description="Disordered" evidence="1">
    <location>
        <begin position="1"/>
        <end position="28"/>
    </location>
</feature>
<organism evidence="2 3">
    <name type="scientific">Microvirga lotononidis</name>
    <dbReference type="NCBI Taxonomy" id="864069"/>
    <lineage>
        <taxon>Bacteria</taxon>
        <taxon>Pseudomonadati</taxon>
        <taxon>Pseudomonadota</taxon>
        <taxon>Alphaproteobacteria</taxon>
        <taxon>Hyphomicrobiales</taxon>
        <taxon>Methylobacteriaceae</taxon>
        <taxon>Microvirga</taxon>
    </lineage>
</organism>
<dbReference type="PATRIC" id="fig|864069.3.peg.6757"/>
<proteinExistence type="predicted"/>
<dbReference type="EMBL" id="JH660647">
    <property type="protein sequence ID" value="EIM25584.1"/>
    <property type="molecule type" value="Genomic_DNA"/>
</dbReference>
<reference evidence="2 3" key="1">
    <citation type="submission" date="2012-02" db="EMBL/GenBank/DDBJ databases">
        <title>Improved High-Quality Draft sequence of Microvirga sp. WSM3557.</title>
        <authorList>
            <consortium name="US DOE Joint Genome Institute"/>
            <person name="Lucas S."/>
            <person name="Han J."/>
            <person name="Lapidus A."/>
            <person name="Cheng J.-F."/>
            <person name="Goodwin L."/>
            <person name="Pitluck S."/>
            <person name="Peters L."/>
            <person name="Zhang X."/>
            <person name="Detter J.C."/>
            <person name="Han C."/>
            <person name="Tapia R."/>
            <person name="Land M."/>
            <person name="Hauser L."/>
            <person name="Kyrpides N."/>
            <person name="Ivanova N."/>
            <person name="Pagani I."/>
            <person name="Brau L."/>
            <person name="Yates R."/>
            <person name="O'Hara G."/>
            <person name="Rui T."/>
            <person name="Howieson J."/>
            <person name="Reeve W."/>
            <person name="Woyke T."/>
        </authorList>
    </citation>
    <scope>NUCLEOTIDE SEQUENCE [LARGE SCALE GENOMIC DNA]</scope>
    <source>
        <strain evidence="2 3">WSM3557</strain>
    </source>
</reference>
<dbReference type="AlphaFoldDB" id="I4YNP2"/>
<feature type="compositionally biased region" description="Basic and acidic residues" evidence="1">
    <location>
        <begin position="15"/>
        <end position="28"/>
    </location>
</feature>